<proteinExistence type="predicted"/>
<dbReference type="EMBL" id="CAJVPT010012750">
    <property type="protein sequence ID" value="CAG8589779.1"/>
    <property type="molecule type" value="Genomic_DNA"/>
</dbReference>
<comment type="caution">
    <text evidence="1">The sequence shown here is derived from an EMBL/GenBank/DDBJ whole genome shotgun (WGS) entry which is preliminary data.</text>
</comment>
<organism evidence="1 2">
    <name type="scientific">Acaulospora colombiana</name>
    <dbReference type="NCBI Taxonomy" id="27376"/>
    <lineage>
        <taxon>Eukaryota</taxon>
        <taxon>Fungi</taxon>
        <taxon>Fungi incertae sedis</taxon>
        <taxon>Mucoromycota</taxon>
        <taxon>Glomeromycotina</taxon>
        <taxon>Glomeromycetes</taxon>
        <taxon>Diversisporales</taxon>
        <taxon>Acaulosporaceae</taxon>
        <taxon>Acaulospora</taxon>
    </lineage>
</organism>
<keyword evidence="2" id="KW-1185">Reference proteome</keyword>
<dbReference type="Proteomes" id="UP000789525">
    <property type="component" value="Unassembled WGS sequence"/>
</dbReference>
<reference evidence="1" key="1">
    <citation type="submission" date="2021-06" db="EMBL/GenBank/DDBJ databases">
        <authorList>
            <person name="Kallberg Y."/>
            <person name="Tangrot J."/>
            <person name="Rosling A."/>
        </authorList>
    </citation>
    <scope>NUCLEOTIDE SEQUENCE</scope>
    <source>
        <strain evidence="1">CL356</strain>
    </source>
</reference>
<feature type="non-terminal residue" evidence="1">
    <location>
        <position position="1"/>
    </location>
</feature>
<name>A0ACA9MFS1_9GLOM</name>
<evidence type="ECO:0000313" key="1">
    <source>
        <dbReference type="EMBL" id="CAG8589779.1"/>
    </source>
</evidence>
<gene>
    <name evidence="1" type="ORF">ACOLOM_LOCUS6276</name>
</gene>
<accession>A0ACA9MFS1</accession>
<sequence>LHGSWVLAWLAMARAESEREERGVRGEGEDVGRFKSYPNRLQRLNRFKCDLPKSGSSMPPRTDTVLAVRHRETLFLFTRRTDCREIILVFNRENLQVIEG</sequence>
<evidence type="ECO:0000313" key="2">
    <source>
        <dbReference type="Proteomes" id="UP000789525"/>
    </source>
</evidence>
<protein>
    <submittedName>
        <fullName evidence="1">9259_t:CDS:1</fullName>
    </submittedName>
</protein>